<dbReference type="GO" id="GO:0006508">
    <property type="term" value="P:proteolysis"/>
    <property type="evidence" value="ECO:0007669"/>
    <property type="project" value="UniProtKB-KW"/>
</dbReference>
<sequence length="223" mass="23575">MPDFSLLAQQIAIWAVPVLLAITVHEASHGFVARHYGDDTAARAGRLTLNPIKHIDPIGTVVLPLVLLLFGSPFLFGWAKPVPVNFGNLRSPLRDMAVVAAAGPASNLIMAFGWAAILWAYLTMGAAPGGWTLLRDMCIAGVGINVILMVLNLIPLPPLDGGRIAVGLLPRSLALPLSKVEPWGMVILVMLLATGVLGQVLSLPLSLVEGLIYQSIGINVTES</sequence>
<evidence type="ECO:0000256" key="12">
    <source>
        <dbReference type="ARBA" id="ARBA00023136"/>
    </source>
</evidence>
<evidence type="ECO:0000256" key="4">
    <source>
        <dbReference type="ARBA" id="ARBA00022475"/>
    </source>
</evidence>
<evidence type="ECO:0000256" key="10">
    <source>
        <dbReference type="ARBA" id="ARBA00022989"/>
    </source>
</evidence>
<dbReference type="PANTHER" id="PTHR35864">
    <property type="entry name" value="ZINC METALLOPROTEASE MJ0611-RELATED"/>
    <property type="match status" value="1"/>
</dbReference>
<dbReference type="AlphaFoldDB" id="A0A4S3K0Z8"/>
<keyword evidence="9" id="KW-0862">Zinc</keyword>
<dbReference type="GO" id="GO:0046872">
    <property type="term" value="F:metal ion binding"/>
    <property type="evidence" value="ECO:0007669"/>
    <property type="project" value="UniProtKB-KW"/>
</dbReference>
<dbReference type="InterPro" id="IPR044537">
    <property type="entry name" value="Rip2-like"/>
</dbReference>
<name>A0A4S3K0Z8_9GAMM</name>
<feature type="transmembrane region" description="Helical" evidence="13">
    <location>
        <begin position="183"/>
        <end position="208"/>
    </location>
</feature>
<dbReference type="InterPro" id="IPR052348">
    <property type="entry name" value="Metallopeptidase_M50B"/>
</dbReference>
<dbReference type="RefSeq" id="WP_133879413.1">
    <property type="nucleotide sequence ID" value="NZ_MWIN01000023.1"/>
</dbReference>
<evidence type="ECO:0000256" key="5">
    <source>
        <dbReference type="ARBA" id="ARBA00022670"/>
    </source>
</evidence>
<feature type="transmembrane region" description="Helical" evidence="13">
    <location>
        <begin position="133"/>
        <end position="154"/>
    </location>
</feature>
<evidence type="ECO:0000256" key="8">
    <source>
        <dbReference type="ARBA" id="ARBA00022801"/>
    </source>
</evidence>
<keyword evidence="8" id="KW-0378">Hydrolase</keyword>
<keyword evidence="6 13" id="KW-0812">Transmembrane</keyword>
<dbReference type="GO" id="GO:0008237">
    <property type="term" value="F:metallopeptidase activity"/>
    <property type="evidence" value="ECO:0007669"/>
    <property type="project" value="UniProtKB-KW"/>
</dbReference>
<gene>
    <name evidence="15" type="ORF">DFR24_0125</name>
</gene>
<evidence type="ECO:0000256" key="1">
    <source>
        <dbReference type="ARBA" id="ARBA00001947"/>
    </source>
</evidence>
<reference evidence="15 16" key="1">
    <citation type="submission" date="2019-03" db="EMBL/GenBank/DDBJ databases">
        <title>Genomic Encyclopedia of Type Strains, Phase IV (KMG-IV): sequencing the most valuable type-strain genomes for metagenomic binning, comparative biology and taxonomic classification.</title>
        <authorList>
            <person name="Goeker M."/>
        </authorList>
    </citation>
    <scope>NUCLEOTIDE SEQUENCE [LARGE SCALE GENOMIC DNA]</scope>
    <source>
        <strain evidence="15 16">DSM 26377</strain>
    </source>
</reference>
<keyword evidence="4" id="KW-1003">Cell membrane</keyword>
<comment type="similarity">
    <text evidence="3">Belongs to the peptidase M50B family.</text>
</comment>
<comment type="cofactor">
    <cofactor evidence="1">
        <name>Zn(2+)</name>
        <dbReference type="ChEBI" id="CHEBI:29105"/>
    </cofactor>
</comment>
<feature type="transmembrane region" description="Helical" evidence="13">
    <location>
        <begin position="96"/>
        <end position="121"/>
    </location>
</feature>
<feature type="transmembrane region" description="Helical" evidence="13">
    <location>
        <begin position="6"/>
        <end position="24"/>
    </location>
</feature>
<evidence type="ECO:0000256" key="3">
    <source>
        <dbReference type="ARBA" id="ARBA00007931"/>
    </source>
</evidence>
<evidence type="ECO:0000313" key="16">
    <source>
        <dbReference type="Proteomes" id="UP000295341"/>
    </source>
</evidence>
<organism evidence="15 16">
    <name type="scientific">Panacagrimonas perspica</name>
    <dbReference type="NCBI Taxonomy" id="381431"/>
    <lineage>
        <taxon>Bacteria</taxon>
        <taxon>Pseudomonadati</taxon>
        <taxon>Pseudomonadota</taxon>
        <taxon>Gammaproteobacteria</taxon>
        <taxon>Nevskiales</taxon>
        <taxon>Nevskiaceae</taxon>
        <taxon>Panacagrimonas</taxon>
    </lineage>
</organism>
<comment type="caution">
    <text evidence="15">The sequence shown here is derived from an EMBL/GenBank/DDBJ whole genome shotgun (WGS) entry which is preliminary data.</text>
</comment>
<comment type="subcellular location">
    <subcellularLocation>
        <location evidence="2">Cell membrane</location>
        <topology evidence="2">Multi-pass membrane protein</topology>
    </subcellularLocation>
</comment>
<keyword evidence="7" id="KW-0479">Metal-binding</keyword>
<evidence type="ECO:0000313" key="15">
    <source>
        <dbReference type="EMBL" id="TDU30771.1"/>
    </source>
</evidence>
<feature type="transmembrane region" description="Helical" evidence="13">
    <location>
        <begin position="55"/>
        <end position="76"/>
    </location>
</feature>
<dbReference type="OrthoDB" id="9800627at2"/>
<keyword evidence="12 13" id="KW-0472">Membrane</keyword>
<dbReference type="EMBL" id="SOBT01000008">
    <property type="protein sequence ID" value="TDU30771.1"/>
    <property type="molecule type" value="Genomic_DNA"/>
</dbReference>
<dbReference type="Proteomes" id="UP000295341">
    <property type="component" value="Unassembled WGS sequence"/>
</dbReference>
<proteinExistence type="inferred from homology"/>
<protein>
    <submittedName>
        <fullName evidence="15">Zn-dependent protease</fullName>
    </submittedName>
</protein>
<evidence type="ECO:0000256" key="2">
    <source>
        <dbReference type="ARBA" id="ARBA00004651"/>
    </source>
</evidence>
<keyword evidence="10 13" id="KW-1133">Transmembrane helix</keyword>
<evidence type="ECO:0000256" key="6">
    <source>
        <dbReference type="ARBA" id="ARBA00022692"/>
    </source>
</evidence>
<dbReference type="PANTHER" id="PTHR35864:SF1">
    <property type="entry name" value="ZINC METALLOPROTEASE YWHC-RELATED"/>
    <property type="match status" value="1"/>
</dbReference>
<evidence type="ECO:0000256" key="7">
    <source>
        <dbReference type="ARBA" id="ARBA00022723"/>
    </source>
</evidence>
<dbReference type="GO" id="GO:0005886">
    <property type="term" value="C:plasma membrane"/>
    <property type="evidence" value="ECO:0007669"/>
    <property type="project" value="UniProtKB-SubCell"/>
</dbReference>
<accession>A0A4S3K0Z8</accession>
<evidence type="ECO:0000256" key="13">
    <source>
        <dbReference type="SAM" id="Phobius"/>
    </source>
</evidence>
<feature type="domain" description="Peptidase M50" evidence="14">
    <location>
        <begin position="142"/>
        <end position="190"/>
    </location>
</feature>
<evidence type="ECO:0000256" key="11">
    <source>
        <dbReference type="ARBA" id="ARBA00023049"/>
    </source>
</evidence>
<keyword evidence="5 15" id="KW-0645">Protease</keyword>
<evidence type="ECO:0000259" key="14">
    <source>
        <dbReference type="Pfam" id="PF02163"/>
    </source>
</evidence>
<dbReference type="CDD" id="cd06158">
    <property type="entry name" value="S2P-M50_like_1"/>
    <property type="match status" value="1"/>
</dbReference>
<keyword evidence="11" id="KW-0482">Metalloprotease</keyword>
<dbReference type="InterPro" id="IPR008915">
    <property type="entry name" value="Peptidase_M50"/>
</dbReference>
<keyword evidence="16" id="KW-1185">Reference proteome</keyword>
<evidence type="ECO:0000256" key="9">
    <source>
        <dbReference type="ARBA" id="ARBA00022833"/>
    </source>
</evidence>
<dbReference type="Pfam" id="PF02163">
    <property type="entry name" value="Peptidase_M50"/>
    <property type="match status" value="1"/>
</dbReference>